<dbReference type="RefSeq" id="XP_013754223.1">
    <property type="nucleotide sequence ID" value="XM_013898769.1"/>
</dbReference>
<feature type="region of interest" description="Disordered" evidence="3">
    <location>
        <begin position="517"/>
        <end position="615"/>
    </location>
</feature>
<feature type="region of interest" description="Disordered" evidence="3">
    <location>
        <begin position="422"/>
        <end position="444"/>
    </location>
</feature>
<feature type="domain" description="BRCT" evidence="4">
    <location>
        <begin position="6"/>
        <end position="86"/>
    </location>
</feature>
<evidence type="ECO:0000256" key="3">
    <source>
        <dbReference type="SAM" id="MobiDB-lite"/>
    </source>
</evidence>
<organism evidence="5 6">
    <name type="scientific">Thecamonas trahens ATCC 50062</name>
    <dbReference type="NCBI Taxonomy" id="461836"/>
    <lineage>
        <taxon>Eukaryota</taxon>
        <taxon>Apusozoa</taxon>
        <taxon>Apusomonadida</taxon>
        <taxon>Apusomonadidae</taxon>
        <taxon>Thecamonas</taxon>
    </lineage>
</organism>
<name>A0A0L0DNF4_THETB</name>
<proteinExistence type="predicted"/>
<dbReference type="GO" id="GO:0070187">
    <property type="term" value="C:shelterin complex"/>
    <property type="evidence" value="ECO:0007669"/>
    <property type="project" value="TreeGrafter"/>
</dbReference>
<dbReference type="GO" id="GO:0042162">
    <property type="term" value="F:telomeric DNA binding"/>
    <property type="evidence" value="ECO:0007669"/>
    <property type="project" value="TreeGrafter"/>
</dbReference>
<gene>
    <name evidence="5" type="ORF">AMSG_09791</name>
</gene>
<dbReference type="AlphaFoldDB" id="A0A0L0DNF4"/>
<dbReference type="PANTHER" id="PTHR16466">
    <property type="entry name" value="TELOMERE REPEAT-BINDING FACTOR 2-INTERACTING PROTEIN 1"/>
    <property type="match status" value="1"/>
</dbReference>
<keyword evidence="6" id="KW-1185">Reference proteome</keyword>
<evidence type="ECO:0000256" key="1">
    <source>
        <dbReference type="ARBA" id="ARBA00004123"/>
    </source>
</evidence>
<evidence type="ECO:0000256" key="2">
    <source>
        <dbReference type="ARBA" id="ARBA00023242"/>
    </source>
</evidence>
<feature type="compositionally biased region" description="Low complexity" evidence="3">
    <location>
        <begin position="433"/>
        <end position="444"/>
    </location>
</feature>
<dbReference type="InterPro" id="IPR001357">
    <property type="entry name" value="BRCT_dom"/>
</dbReference>
<sequence length="721" mass="77047">MSASKLFTAGGLPMVFYMSMGKTKKQMRELITKHGGRMATTKVKDCIVLVPKKLSPGQSKRVGKAYLERFVTDSVAAGKLLPLSEYAATDKPEPVAAHSQARQPYSMMDEAVMLRFAEAEIAAGATIMSRKTWKLAERIGLIKGRNAEALYGRWRSIVGKPDAYKARLRAIAVDELTPHQNSKKAEDDAEDEARLDAAFTDVDNAVILRYAAAHADSKWLWEVAAVLGLVDGMSAAALKEQWAELVQLPKTRQAQLTRINVEARLPTEKQVRGARAAAVKAGKAAAAAAAKEAKNAKNGKGAKASAEAAAVAAAATRQPATPDQSTVSVEAAAAMARAMTEKLSSSKSRKYTDAEDAAIWQYATAMQAAHEGISTRDIFRQATGDGLFPTRTFQALCIRFNGLAAQPELTMQRLAGFLDVPPATSGTNKRQAPGDAESDAAPAAKKAKSLSGAAVVSDVQPLDIAAMEMAANSSMFLYVDGERNEWAKLATMELSDSDDEDARAALLAVRQHLSTRPWWKNKGSDPLPTPPRRKTSSPPPASASAAAKPSTPAKASPALARPASSTQKASSTKEVSLADRPGKSSSKKTKAKAKAKTKAKAKSRTKAQAAAADEAVGTENRMLSAAEALQALSTNYGVPIATLVRLVFNFNGSVGRTERYLRKLVERGAEPGEALVAKIKDPFSPADDARILMGSSKALKKLVRRHGKKRVDERRAYLQSL</sequence>
<feature type="compositionally biased region" description="Basic residues" evidence="3">
    <location>
        <begin position="585"/>
        <end position="605"/>
    </location>
</feature>
<protein>
    <recommendedName>
        <fullName evidence="4">BRCT domain-containing protein</fullName>
    </recommendedName>
</protein>
<dbReference type="GO" id="GO:0010833">
    <property type="term" value="P:telomere maintenance via telomere lengthening"/>
    <property type="evidence" value="ECO:0007669"/>
    <property type="project" value="TreeGrafter"/>
</dbReference>
<dbReference type="GO" id="GO:0031848">
    <property type="term" value="P:protection from non-homologous end joining at telomere"/>
    <property type="evidence" value="ECO:0007669"/>
    <property type="project" value="TreeGrafter"/>
</dbReference>
<evidence type="ECO:0000313" key="6">
    <source>
        <dbReference type="Proteomes" id="UP000054408"/>
    </source>
</evidence>
<evidence type="ECO:0000313" key="5">
    <source>
        <dbReference type="EMBL" id="KNC53842.1"/>
    </source>
</evidence>
<dbReference type="EMBL" id="GL349483">
    <property type="protein sequence ID" value="KNC53842.1"/>
    <property type="molecule type" value="Genomic_DNA"/>
</dbReference>
<dbReference type="Pfam" id="PF16589">
    <property type="entry name" value="BRCT_2"/>
    <property type="match status" value="1"/>
</dbReference>
<accession>A0A0L0DNF4</accession>
<feature type="compositionally biased region" description="Polar residues" evidence="3">
    <location>
        <begin position="563"/>
        <end position="574"/>
    </location>
</feature>
<dbReference type="InterPro" id="IPR038104">
    <property type="entry name" value="Rap1_C_sf"/>
</dbReference>
<dbReference type="Gene3D" id="3.40.50.10190">
    <property type="entry name" value="BRCT domain"/>
    <property type="match status" value="1"/>
</dbReference>
<feature type="compositionally biased region" description="Low complexity" evidence="3">
    <location>
        <begin position="542"/>
        <end position="560"/>
    </location>
</feature>
<dbReference type="PANTHER" id="PTHR16466:SF6">
    <property type="entry name" value="TELOMERIC REPEAT-BINDING FACTOR 2-INTERACTING PROTEIN 1"/>
    <property type="match status" value="1"/>
</dbReference>
<dbReference type="GeneID" id="25568177"/>
<keyword evidence="2" id="KW-0539">Nucleus</keyword>
<reference evidence="5 6" key="1">
    <citation type="submission" date="2010-05" db="EMBL/GenBank/DDBJ databases">
        <title>The Genome Sequence of Thecamonas trahens ATCC 50062.</title>
        <authorList>
            <consortium name="The Broad Institute Genome Sequencing Platform"/>
            <person name="Russ C."/>
            <person name="Cuomo C."/>
            <person name="Shea T."/>
            <person name="Young S.K."/>
            <person name="Zeng Q."/>
            <person name="Koehrsen M."/>
            <person name="Haas B."/>
            <person name="Borodovsky M."/>
            <person name="Guigo R."/>
            <person name="Alvarado L."/>
            <person name="Berlin A."/>
            <person name="Bochicchio J."/>
            <person name="Borenstein D."/>
            <person name="Chapman S."/>
            <person name="Chen Z."/>
            <person name="Freedman E."/>
            <person name="Gellesch M."/>
            <person name="Goldberg J."/>
            <person name="Griggs A."/>
            <person name="Gujja S."/>
            <person name="Heilman E."/>
            <person name="Heiman D."/>
            <person name="Hepburn T."/>
            <person name="Howarth C."/>
            <person name="Jen D."/>
            <person name="Larson L."/>
            <person name="Mehta T."/>
            <person name="Park D."/>
            <person name="Pearson M."/>
            <person name="Roberts A."/>
            <person name="Saif S."/>
            <person name="Shenoy N."/>
            <person name="Sisk P."/>
            <person name="Stolte C."/>
            <person name="Sykes S."/>
            <person name="Thomson T."/>
            <person name="Walk T."/>
            <person name="White J."/>
            <person name="Yandava C."/>
            <person name="Burger G."/>
            <person name="Gray M.W."/>
            <person name="Holland P.W.H."/>
            <person name="King N."/>
            <person name="Lang F.B.F."/>
            <person name="Roger A.J."/>
            <person name="Ruiz-Trillo I."/>
            <person name="Lander E."/>
            <person name="Nusbaum C."/>
        </authorList>
    </citation>
    <scope>NUCLEOTIDE SEQUENCE [LARGE SCALE GENOMIC DNA]</scope>
    <source>
        <strain evidence="5 6">ATCC 50062</strain>
    </source>
</reference>
<dbReference type="InterPro" id="IPR036420">
    <property type="entry name" value="BRCT_dom_sf"/>
</dbReference>
<comment type="subcellular location">
    <subcellularLocation>
        <location evidence="1">Nucleus</location>
    </subcellularLocation>
</comment>
<evidence type="ECO:0000259" key="4">
    <source>
        <dbReference type="Pfam" id="PF16589"/>
    </source>
</evidence>
<dbReference type="Gene3D" id="1.10.10.2170">
    <property type="match status" value="1"/>
</dbReference>
<dbReference type="Proteomes" id="UP000054408">
    <property type="component" value="Unassembled WGS sequence"/>
</dbReference>
<dbReference type="InterPro" id="IPR039595">
    <property type="entry name" value="TE2IP/Rap1"/>
</dbReference>